<dbReference type="InterPro" id="IPR001356">
    <property type="entry name" value="HD"/>
</dbReference>
<keyword evidence="8" id="KW-0804">Transcription</keyword>
<dbReference type="PANTHER" id="PTHR47288:SF1">
    <property type="entry name" value="WUSCHEL-RELATED HOMEOBOX 9"/>
    <property type="match status" value="1"/>
</dbReference>
<evidence type="ECO:0000256" key="1">
    <source>
        <dbReference type="ARBA" id="ARBA00004123"/>
    </source>
</evidence>
<dbReference type="GO" id="GO:0003677">
    <property type="term" value="F:DNA binding"/>
    <property type="evidence" value="ECO:0007669"/>
    <property type="project" value="UniProtKB-UniRule"/>
</dbReference>
<evidence type="ECO:0000256" key="2">
    <source>
        <dbReference type="ARBA" id="ARBA00022473"/>
    </source>
</evidence>
<dbReference type="SUPFAM" id="SSF46689">
    <property type="entry name" value="Homeodomain-like"/>
    <property type="match status" value="1"/>
</dbReference>
<feature type="region of interest" description="Disordered" evidence="14">
    <location>
        <begin position="1"/>
        <end position="56"/>
    </location>
</feature>
<dbReference type="GO" id="GO:0003700">
    <property type="term" value="F:DNA-binding transcription factor activity"/>
    <property type="evidence" value="ECO:0007669"/>
    <property type="project" value="InterPro"/>
</dbReference>
<gene>
    <name evidence="16" type="ORF">R3W88_005624</name>
</gene>
<dbReference type="InterPro" id="IPR009057">
    <property type="entry name" value="Homeodomain-like_sf"/>
</dbReference>
<dbReference type="EMBL" id="JAWPEI010000011">
    <property type="protein sequence ID" value="KAK4711111.1"/>
    <property type="molecule type" value="Genomic_DNA"/>
</dbReference>
<dbReference type="AlphaFoldDB" id="A0AAV9KCZ1"/>
<sequence length="360" mass="40254">MASSNRHWPSMFKSKPCNSHHHQWQHDINSSIIQQRPSCNPEERSPEPKPRWNPRPEQIRILEAIFNSGMVNPPRDEIRKIRAKLQEYGQVGDANVFYWFQNRKSRSKHKQRHLQAKAQQHQNNSSHQPIITSSSSSSDKSSPNSLTFSIGTSNVMDLLNSPTSSVNQQNYSEFLSNEQPFFFTVQPPQPSPPPPVVPTHDHSAMSQGFCFPDSTTFSPHSSSSSSGLFLNEWMGISQTPSNSKKVENEKMNLQSQFMSYTVTSTAATTTIPTIGHIQGVAVDPNDAGPTRSTVFINDVAFEVGTGPFNVREVFGEDAVLIHSSGEPLITNEWGITIQPLQHGAFYYLLRTSSIASTHHI</sequence>
<comment type="similarity">
    <text evidence="10">Belongs to the WUS homeobox family.</text>
</comment>
<keyword evidence="6 12" id="KW-0238">DNA-binding</keyword>
<dbReference type="PANTHER" id="PTHR47288">
    <property type="entry name" value="WUSCHEL-RELATED HOMEOBOX 9"/>
    <property type="match status" value="1"/>
</dbReference>
<comment type="caution">
    <text evidence="16">The sequence shown here is derived from an EMBL/GenBank/DDBJ whole genome shotgun (WGS) entry which is preliminary data.</text>
</comment>
<accession>A0AAV9KCZ1</accession>
<evidence type="ECO:0000256" key="5">
    <source>
        <dbReference type="ARBA" id="ARBA00023089"/>
    </source>
</evidence>
<evidence type="ECO:0000256" key="9">
    <source>
        <dbReference type="ARBA" id="ARBA00023242"/>
    </source>
</evidence>
<name>A0AAV9KCZ1_9SOLN</name>
<evidence type="ECO:0000256" key="4">
    <source>
        <dbReference type="ARBA" id="ARBA00023015"/>
    </source>
</evidence>
<feature type="region of interest" description="Disordered" evidence="14">
    <location>
        <begin position="107"/>
        <end position="147"/>
    </location>
</feature>
<keyword evidence="4" id="KW-0805">Transcription regulation</keyword>
<feature type="compositionally biased region" description="Low complexity" evidence="14">
    <location>
        <begin position="125"/>
        <end position="145"/>
    </location>
</feature>
<feature type="domain" description="Homeobox" evidence="15">
    <location>
        <begin position="45"/>
        <end position="110"/>
    </location>
</feature>
<feature type="compositionally biased region" description="Basic and acidic residues" evidence="14">
    <location>
        <begin position="41"/>
        <end position="50"/>
    </location>
</feature>
<dbReference type="GO" id="GO:0005634">
    <property type="term" value="C:nucleus"/>
    <property type="evidence" value="ECO:0007669"/>
    <property type="project" value="UniProtKB-SubCell"/>
</dbReference>
<evidence type="ECO:0000256" key="7">
    <source>
        <dbReference type="ARBA" id="ARBA00023155"/>
    </source>
</evidence>
<evidence type="ECO:0000256" key="13">
    <source>
        <dbReference type="RuleBase" id="RU000682"/>
    </source>
</evidence>
<dbReference type="GO" id="GO:0030154">
    <property type="term" value="P:cell differentiation"/>
    <property type="evidence" value="ECO:0007669"/>
    <property type="project" value="UniProtKB-KW"/>
</dbReference>
<feature type="DNA-binding region" description="Homeobox" evidence="12">
    <location>
        <begin position="47"/>
        <end position="111"/>
    </location>
</feature>
<evidence type="ECO:0000313" key="17">
    <source>
        <dbReference type="Proteomes" id="UP001311915"/>
    </source>
</evidence>
<dbReference type="GO" id="GO:0050793">
    <property type="term" value="P:regulation of developmental process"/>
    <property type="evidence" value="ECO:0007669"/>
    <property type="project" value="InterPro"/>
</dbReference>
<keyword evidence="9 12" id="KW-0539">Nucleus</keyword>
<evidence type="ECO:0000256" key="10">
    <source>
        <dbReference type="ARBA" id="ARBA00024040"/>
    </source>
</evidence>
<protein>
    <recommendedName>
        <fullName evidence="11">Protein WUSCHEL</fullName>
    </recommendedName>
</protein>
<dbReference type="SMART" id="SM00389">
    <property type="entry name" value="HOX"/>
    <property type="match status" value="1"/>
</dbReference>
<organism evidence="16 17">
    <name type="scientific">Solanum pinnatisectum</name>
    <name type="common">tansyleaf nightshade</name>
    <dbReference type="NCBI Taxonomy" id="50273"/>
    <lineage>
        <taxon>Eukaryota</taxon>
        <taxon>Viridiplantae</taxon>
        <taxon>Streptophyta</taxon>
        <taxon>Embryophyta</taxon>
        <taxon>Tracheophyta</taxon>
        <taxon>Spermatophyta</taxon>
        <taxon>Magnoliopsida</taxon>
        <taxon>eudicotyledons</taxon>
        <taxon>Gunneridae</taxon>
        <taxon>Pentapetalae</taxon>
        <taxon>asterids</taxon>
        <taxon>lamiids</taxon>
        <taxon>Solanales</taxon>
        <taxon>Solanaceae</taxon>
        <taxon>Solanoideae</taxon>
        <taxon>Solaneae</taxon>
        <taxon>Solanum</taxon>
    </lineage>
</organism>
<keyword evidence="2" id="KW-0217">Developmental protein</keyword>
<evidence type="ECO:0000256" key="14">
    <source>
        <dbReference type="SAM" id="MobiDB-lite"/>
    </source>
</evidence>
<dbReference type="Pfam" id="PF00046">
    <property type="entry name" value="Homeodomain"/>
    <property type="match status" value="1"/>
</dbReference>
<dbReference type="PROSITE" id="PS50071">
    <property type="entry name" value="HOMEOBOX_2"/>
    <property type="match status" value="1"/>
</dbReference>
<dbReference type="CDD" id="cd00086">
    <property type="entry name" value="homeodomain"/>
    <property type="match status" value="1"/>
</dbReference>
<dbReference type="InterPro" id="IPR044557">
    <property type="entry name" value="WOX8/9-like"/>
</dbReference>
<keyword evidence="5" id="KW-0287">Flowering</keyword>
<dbReference type="FunFam" id="1.10.10.60:FF:000118">
    <property type="entry name" value="WUSCHEL-related homeobox 11"/>
    <property type="match status" value="1"/>
</dbReference>
<evidence type="ECO:0000256" key="8">
    <source>
        <dbReference type="ARBA" id="ARBA00023163"/>
    </source>
</evidence>
<keyword evidence="3" id="KW-0221">Differentiation</keyword>
<dbReference type="Proteomes" id="UP001311915">
    <property type="component" value="Unassembled WGS sequence"/>
</dbReference>
<evidence type="ECO:0000256" key="11">
    <source>
        <dbReference type="ARBA" id="ARBA00068485"/>
    </source>
</evidence>
<evidence type="ECO:0000313" key="16">
    <source>
        <dbReference type="EMBL" id="KAK4711111.1"/>
    </source>
</evidence>
<keyword evidence="17" id="KW-1185">Reference proteome</keyword>
<evidence type="ECO:0000256" key="6">
    <source>
        <dbReference type="ARBA" id="ARBA00023125"/>
    </source>
</evidence>
<keyword evidence="7 12" id="KW-0371">Homeobox</keyword>
<dbReference type="GO" id="GO:0009908">
    <property type="term" value="P:flower development"/>
    <property type="evidence" value="ECO:0007669"/>
    <property type="project" value="UniProtKB-KW"/>
</dbReference>
<evidence type="ECO:0000256" key="3">
    <source>
        <dbReference type="ARBA" id="ARBA00022782"/>
    </source>
</evidence>
<reference evidence="16 17" key="1">
    <citation type="submission" date="2023-10" db="EMBL/GenBank/DDBJ databases">
        <title>Genome-Wide Identification Analysis in wild type Solanum Pinnatisectum Reveals Some Genes Defensing Phytophthora Infestans.</title>
        <authorList>
            <person name="Sun C."/>
        </authorList>
    </citation>
    <scope>NUCLEOTIDE SEQUENCE [LARGE SCALE GENOMIC DNA]</scope>
    <source>
        <strain evidence="16">LQN</strain>
        <tissue evidence="16">Leaf</tissue>
    </source>
</reference>
<comment type="subcellular location">
    <subcellularLocation>
        <location evidence="1 12 13">Nucleus</location>
    </subcellularLocation>
</comment>
<evidence type="ECO:0000259" key="15">
    <source>
        <dbReference type="PROSITE" id="PS50071"/>
    </source>
</evidence>
<proteinExistence type="inferred from homology"/>
<feature type="compositionally biased region" description="Polar residues" evidence="14">
    <location>
        <begin position="26"/>
        <end position="38"/>
    </location>
</feature>
<evidence type="ECO:0000256" key="12">
    <source>
        <dbReference type="PROSITE-ProRule" id="PRU00108"/>
    </source>
</evidence>
<dbReference type="Gene3D" id="1.10.10.60">
    <property type="entry name" value="Homeodomain-like"/>
    <property type="match status" value="1"/>
</dbReference>